<feature type="domain" description="FAD-binding FR-type" evidence="6">
    <location>
        <begin position="9"/>
        <end position="133"/>
    </location>
</feature>
<dbReference type="InterPro" id="IPR001433">
    <property type="entry name" value="OxRdtase_FAD/NAD-bd"/>
</dbReference>
<keyword evidence="5" id="KW-0560">Oxidoreductase</keyword>
<keyword evidence="8" id="KW-1185">Reference proteome</keyword>
<comment type="caution">
    <text evidence="7">The sequence shown here is derived from an EMBL/GenBank/DDBJ whole genome shotgun (WGS) entry which is preliminary data.</text>
</comment>
<dbReference type="InterPro" id="IPR001709">
    <property type="entry name" value="Flavoprot_Pyr_Nucl_cyt_Rdtase"/>
</dbReference>
<comment type="cofactor">
    <cofactor evidence="1">
        <name>FAD</name>
        <dbReference type="ChEBI" id="CHEBI:57692"/>
    </cofactor>
</comment>
<evidence type="ECO:0000259" key="6">
    <source>
        <dbReference type="PROSITE" id="PS51384"/>
    </source>
</evidence>
<keyword evidence="3" id="KW-0274">FAD</keyword>
<dbReference type="RefSeq" id="WP_345328379.1">
    <property type="nucleotide sequence ID" value="NZ_BAABGA010000120.1"/>
</dbReference>
<evidence type="ECO:0000313" key="8">
    <source>
        <dbReference type="Proteomes" id="UP001500840"/>
    </source>
</evidence>
<protein>
    <submittedName>
        <fullName evidence="7">Ferredoxin--NADP(+) reductase</fullName>
    </submittedName>
</protein>
<evidence type="ECO:0000256" key="5">
    <source>
        <dbReference type="ARBA" id="ARBA00023002"/>
    </source>
</evidence>
<accession>A0ABP8NWA8</accession>
<keyword evidence="2" id="KW-0285">Flavoprotein</keyword>
<dbReference type="PANTHER" id="PTHR43314">
    <property type="match status" value="1"/>
</dbReference>
<dbReference type="Gene3D" id="2.40.30.10">
    <property type="entry name" value="Translation factors"/>
    <property type="match status" value="1"/>
</dbReference>
<proteinExistence type="predicted"/>
<dbReference type="Gene3D" id="3.40.50.80">
    <property type="entry name" value="Nucleotide-binding domain of ferredoxin-NADP reductase (FNR) module"/>
    <property type="match status" value="1"/>
</dbReference>
<dbReference type="InterPro" id="IPR015701">
    <property type="entry name" value="FNR"/>
</dbReference>
<sequence>MRLQDYDTKTRYRATVRASKRITAVDSHEEVRDILIEVESQEFDVAVGQNICVLAPGQAEMGQEYHFRLYSIADVPHSTPEGYLQIRICVRRCNTIDEFTGEQYPGVASNYLCDLTRGETLTITGPYGQAFEAPLDPDATLILICAGTGIAPFRAFVKYLYSEACDFKGRVWLFHGGQTGVDLLYRNQEKDDFALYYDRDTFEAFDALSNRPGWSETADWGAAIEDRGEELCRLLSEPTTYVYVAGLEVIRDQLDEVMAEIAGANQTWFRWKEDLQAEGRWIELLY</sequence>
<gene>
    <name evidence="7" type="ORF">GCM10023156_70010</name>
</gene>
<reference evidence="8" key="1">
    <citation type="journal article" date="2019" name="Int. J. Syst. Evol. Microbiol.">
        <title>The Global Catalogue of Microorganisms (GCM) 10K type strain sequencing project: providing services to taxonomists for standard genome sequencing and annotation.</title>
        <authorList>
            <consortium name="The Broad Institute Genomics Platform"/>
            <consortium name="The Broad Institute Genome Sequencing Center for Infectious Disease"/>
            <person name="Wu L."/>
            <person name="Ma J."/>
        </authorList>
    </citation>
    <scope>NUCLEOTIDE SEQUENCE [LARGE SCALE GENOMIC DNA]</scope>
    <source>
        <strain evidence="8">JCM 17759</strain>
    </source>
</reference>
<name>A0ABP8NWA8_9BACT</name>
<dbReference type="Proteomes" id="UP001500840">
    <property type="component" value="Unassembled WGS sequence"/>
</dbReference>
<evidence type="ECO:0000256" key="1">
    <source>
        <dbReference type="ARBA" id="ARBA00001974"/>
    </source>
</evidence>
<evidence type="ECO:0000313" key="7">
    <source>
        <dbReference type="EMBL" id="GAA4472848.1"/>
    </source>
</evidence>
<organism evidence="7 8">
    <name type="scientific">Novipirellula rosea</name>
    <dbReference type="NCBI Taxonomy" id="1031540"/>
    <lineage>
        <taxon>Bacteria</taxon>
        <taxon>Pseudomonadati</taxon>
        <taxon>Planctomycetota</taxon>
        <taxon>Planctomycetia</taxon>
        <taxon>Pirellulales</taxon>
        <taxon>Pirellulaceae</taxon>
        <taxon>Novipirellula</taxon>
    </lineage>
</organism>
<dbReference type="SUPFAM" id="SSF52343">
    <property type="entry name" value="Ferredoxin reductase-like, C-terminal NADP-linked domain"/>
    <property type="match status" value="1"/>
</dbReference>
<dbReference type="SUPFAM" id="SSF63380">
    <property type="entry name" value="Riboflavin synthase domain-like"/>
    <property type="match status" value="1"/>
</dbReference>
<dbReference type="Pfam" id="PF00175">
    <property type="entry name" value="NAD_binding_1"/>
    <property type="match status" value="1"/>
</dbReference>
<keyword evidence="4" id="KW-0521">NADP</keyword>
<dbReference type="InterPro" id="IPR017938">
    <property type="entry name" value="Riboflavin_synthase-like_b-brl"/>
</dbReference>
<evidence type="ECO:0000256" key="4">
    <source>
        <dbReference type="ARBA" id="ARBA00022857"/>
    </source>
</evidence>
<evidence type="ECO:0000256" key="2">
    <source>
        <dbReference type="ARBA" id="ARBA00022630"/>
    </source>
</evidence>
<dbReference type="PROSITE" id="PS51384">
    <property type="entry name" value="FAD_FR"/>
    <property type="match status" value="1"/>
</dbReference>
<evidence type="ECO:0000256" key="3">
    <source>
        <dbReference type="ARBA" id="ARBA00022827"/>
    </source>
</evidence>
<dbReference type="InterPro" id="IPR017927">
    <property type="entry name" value="FAD-bd_FR_type"/>
</dbReference>
<dbReference type="EMBL" id="BAABGA010000120">
    <property type="protein sequence ID" value="GAA4472848.1"/>
    <property type="molecule type" value="Genomic_DNA"/>
</dbReference>
<dbReference type="InterPro" id="IPR039261">
    <property type="entry name" value="FNR_nucleotide-bd"/>
</dbReference>
<dbReference type="PRINTS" id="PR00371">
    <property type="entry name" value="FPNCR"/>
</dbReference>